<dbReference type="Proteomes" id="UP000094769">
    <property type="component" value="Unassembled WGS sequence"/>
</dbReference>
<dbReference type="Pfam" id="PF02321">
    <property type="entry name" value="OEP"/>
    <property type="match status" value="2"/>
</dbReference>
<reference evidence="9 10" key="1">
    <citation type="submission" date="2016-06" db="EMBL/GenBank/DDBJ databases">
        <title>Genome sequence of endosymbiont of Candidatus Endolucinida thiodiazotropha.</title>
        <authorList>
            <person name="Poehlein A."/>
            <person name="Koenig S."/>
            <person name="Heiden S.E."/>
            <person name="Thuermer A."/>
            <person name="Voget S."/>
            <person name="Daniel R."/>
            <person name="Markert S."/>
            <person name="Gros O."/>
            <person name="Schweder T."/>
        </authorList>
    </citation>
    <scope>NUCLEOTIDE SEQUENCE [LARGE SCALE GENOMIC DNA]</scope>
    <source>
        <strain evidence="9 10">COS</strain>
    </source>
</reference>
<comment type="caution">
    <text evidence="9">The sequence shown here is derived from an EMBL/GenBank/DDBJ whole genome shotgun (WGS) entry which is preliminary data.</text>
</comment>
<accession>A0A7Z1AFA2</accession>
<evidence type="ECO:0000256" key="8">
    <source>
        <dbReference type="SAM" id="Phobius"/>
    </source>
</evidence>
<dbReference type="OrthoDB" id="5296315at2"/>
<evidence type="ECO:0000256" key="6">
    <source>
        <dbReference type="ARBA" id="ARBA00023136"/>
    </source>
</evidence>
<evidence type="ECO:0000256" key="3">
    <source>
        <dbReference type="ARBA" id="ARBA00022448"/>
    </source>
</evidence>
<keyword evidence="7" id="KW-0998">Cell outer membrane</keyword>
<proteinExistence type="inferred from homology"/>
<comment type="similarity">
    <text evidence="2">Belongs to the outer membrane factor (OMF) (TC 1.B.17) family.</text>
</comment>
<gene>
    <name evidence="9" type="primary">oprM</name>
    <name evidence="9" type="ORF">CODIS_28920</name>
</gene>
<evidence type="ECO:0000313" key="10">
    <source>
        <dbReference type="Proteomes" id="UP000094769"/>
    </source>
</evidence>
<dbReference type="PANTHER" id="PTHR30026">
    <property type="entry name" value="OUTER MEMBRANE PROTEIN TOLC"/>
    <property type="match status" value="1"/>
</dbReference>
<dbReference type="SUPFAM" id="SSF56954">
    <property type="entry name" value="Outer membrane efflux proteins (OEP)"/>
    <property type="match status" value="1"/>
</dbReference>
<keyword evidence="5 8" id="KW-0812">Transmembrane</keyword>
<keyword evidence="4" id="KW-1134">Transmembrane beta strand</keyword>
<dbReference type="GO" id="GO:1990281">
    <property type="term" value="C:efflux pump complex"/>
    <property type="evidence" value="ECO:0007669"/>
    <property type="project" value="TreeGrafter"/>
</dbReference>
<evidence type="ECO:0000256" key="5">
    <source>
        <dbReference type="ARBA" id="ARBA00022692"/>
    </source>
</evidence>
<protein>
    <submittedName>
        <fullName evidence="9">Outer membrane protein OprM</fullName>
    </submittedName>
</protein>
<evidence type="ECO:0000256" key="4">
    <source>
        <dbReference type="ARBA" id="ARBA00022452"/>
    </source>
</evidence>
<dbReference type="AlphaFoldDB" id="A0A7Z1AFA2"/>
<keyword evidence="8" id="KW-1133">Transmembrane helix</keyword>
<keyword evidence="10" id="KW-1185">Reference proteome</keyword>
<dbReference type="PANTHER" id="PTHR30026:SF13">
    <property type="entry name" value="MEMBRANE EFFLUX PROTEIN, PUTATIVE-RELATED"/>
    <property type="match status" value="1"/>
</dbReference>
<dbReference type="InterPro" id="IPR003423">
    <property type="entry name" value="OMP_efflux"/>
</dbReference>
<dbReference type="GO" id="GO:0009279">
    <property type="term" value="C:cell outer membrane"/>
    <property type="evidence" value="ECO:0007669"/>
    <property type="project" value="UniProtKB-SubCell"/>
</dbReference>
<evidence type="ECO:0000256" key="2">
    <source>
        <dbReference type="ARBA" id="ARBA00007613"/>
    </source>
</evidence>
<evidence type="ECO:0000256" key="1">
    <source>
        <dbReference type="ARBA" id="ARBA00004442"/>
    </source>
</evidence>
<name>A0A7Z1AFA2_9GAMM</name>
<keyword evidence="3" id="KW-0813">Transport</keyword>
<comment type="subcellular location">
    <subcellularLocation>
        <location evidence="1">Cell outer membrane</location>
    </subcellularLocation>
</comment>
<feature type="transmembrane region" description="Helical" evidence="8">
    <location>
        <begin position="20"/>
        <end position="43"/>
    </location>
</feature>
<dbReference type="GO" id="GO:0015562">
    <property type="term" value="F:efflux transmembrane transporter activity"/>
    <property type="evidence" value="ECO:0007669"/>
    <property type="project" value="InterPro"/>
</dbReference>
<evidence type="ECO:0000256" key="7">
    <source>
        <dbReference type="ARBA" id="ARBA00023237"/>
    </source>
</evidence>
<dbReference type="EMBL" id="MARB01000016">
    <property type="protein sequence ID" value="ODJ86934.1"/>
    <property type="molecule type" value="Genomic_DNA"/>
</dbReference>
<sequence length="483" mass="53573">MLSAEDNVKKRLIGQAVQPVSLLFELLTALSGLLLLFLLYASLNPVLANDVKSYTLDEAVATALEKNRLKVISQKSVAIAEAQYQQARSTFWPTLSLNANFIRRDETAIFEFPAQRFDVAPGMLPPVEVPALDVDLLGRDTSHYSLEMTYPLYTGGKRSSLIEQARLGVDIATKEVHRTNLQIVQDVKRYYYAALYTRQLAALAEDITISFEVLRDITQAFYDGGSESVNKLDLLQSKLAHTLAEATYEELAAKHQAALAALSFTMGLEWQEQIQLGTQEYPDPANSLELDRLIGQAEKFNPQIEQLALAVEAYEAKVDEARSDHYPTIGLMASVDEFNNELDGGLSVEENEHAWQLAIGMELKLFDGGLIKQRVAAAKAKKAQKEQQRLLLSESTATQIKHLFIKTGAAHKQVDITQQAVETSQQNLDLSNRAYQTGAVKTEKIIEANLLDAMVRANLARATHDQALHLAEIAYLLGSEVIE</sequence>
<organism evidence="9 10">
    <name type="scientific">Candidatus Thiodiazotropha endolucinida</name>
    <dbReference type="NCBI Taxonomy" id="1655433"/>
    <lineage>
        <taxon>Bacteria</taxon>
        <taxon>Pseudomonadati</taxon>
        <taxon>Pseudomonadota</taxon>
        <taxon>Gammaproteobacteria</taxon>
        <taxon>Chromatiales</taxon>
        <taxon>Sedimenticolaceae</taxon>
        <taxon>Candidatus Thiodiazotropha</taxon>
    </lineage>
</organism>
<dbReference type="GO" id="GO:0015288">
    <property type="term" value="F:porin activity"/>
    <property type="evidence" value="ECO:0007669"/>
    <property type="project" value="TreeGrafter"/>
</dbReference>
<keyword evidence="6 8" id="KW-0472">Membrane</keyword>
<evidence type="ECO:0000313" key="9">
    <source>
        <dbReference type="EMBL" id="ODJ86934.1"/>
    </source>
</evidence>
<dbReference type="Gene3D" id="1.20.1600.10">
    <property type="entry name" value="Outer membrane efflux proteins (OEP)"/>
    <property type="match status" value="1"/>
</dbReference>
<dbReference type="InterPro" id="IPR051906">
    <property type="entry name" value="TolC-like"/>
</dbReference>